<feature type="compositionally biased region" description="Polar residues" evidence="6">
    <location>
        <begin position="325"/>
        <end position="347"/>
    </location>
</feature>
<evidence type="ECO:0000256" key="4">
    <source>
        <dbReference type="ARBA" id="ARBA00023163"/>
    </source>
</evidence>
<accession>A0ABM3HJD8</accession>
<feature type="region of interest" description="Disordered" evidence="6">
    <location>
        <begin position="1"/>
        <end position="22"/>
    </location>
</feature>
<feature type="region of interest" description="Disordered" evidence="6">
    <location>
        <begin position="130"/>
        <end position="155"/>
    </location>
</feature>
<evidence type="ECO:0000256" key="1">
    <source>
        <dbReference type="ARBA" id="ARBA00004123"/>
    </source>
</evidence>
<evidence type="ECO:0000256" key="6">
    <source>
        <dbReference type="SAM" id="MobiDB-lite"/>
    </source>
</evidence>
<name>A0ABM3HJD8_9MYRT</name>
<dbReference type="InterPro" id="IPR011598">
    <property type="entry name" value="bHLH_dom"/>
</dbReference>
<comment type="subcellular location">
    <subcellularLocation>
        <location evidence="1">Nucleus</location>
    </subcellularLocation>
</comment>
<evidence type="ECO:0000256" key="3">
    <source>
        <dbReference type="ARBA" id="ARBA00023125"/>
    </source>
</evidence>
<evidence type="ECO:0000259" key="7">
    <source>
        <dbReference type="PROSITE" id="PS50888"/>
    </source>
</evidence>
<dbReference type="SMART" id="SM00353">
    <property type="entry name" value="HLH"/>
    <property type="match status" value="1"/>
</dbReference>
<keyword evidence="5" id="KW-0539">Nucleus</keyword>
<sequence>MDDHEPDWNAASPGEEGDLRSISMNTTENVPTLSEAGALEHNSYWLQTASPTPFGVSTTDQVDGFHGIFNAFQSSQLVDAARVEAEALPGHTPPLSCDSLCNPNRAEVSGSGSKRKSDFEMDNLRRCVSAEHSKRDADHGAREELEDQRVRRTRSANLHNMSERKRRGRFREKIETLQQLIPNCNKADRASVLDDAVKYLKRLKLQVEMLAMGGVGGASTLNPYVSPAESATGIDNMNQCLFLQTPRPIMFMGPSYGFSNTMTGLPVMPFHHSPAVHASPSPGKAVSFPIFNPRPQQLSPAASSAIDASFFPRFNYSAPDKGESSHWNSNPTPSTTGPQVLPMSSQAHDALDASPGTLDHTAFFGERQR</sequence>
<reference evidence="9" key="1">
    <citation type="submission" date="2025-08" db="UniProtKB">
        <authorList>
            <consortium name="RefSeq"/>
        </authorList>
    </citation>
    <scope>IDENTIFICATION</scope>
    <source>
        <tissue evidence="9">Leaf</tissue>
    </source>
</reference>
<gene>
    <name evidence="9" type="primary">LOC125315549</name>
</gene>
<evidence type="ECO:0000313" key="9">
    <source>
        <dbReference type="RefSeq" id="XP_048136711.1"/>
    </source>
</evidence>
<evidence type="ECO:0000313" key="8">
    <source>
        <dbReference type="Proteomes" id="UP000827889"/>
    </source>
</evidence>
<dbReference type="RefSeq" id="XP_048136711.1">
    <property type="nucleotide sequence ID" value="XM_048280754.1"/>
</dbReference>
<dbReference type="Proteomes" id="UP000827889">
    <property type="component" value="Chromosome 6"/>
</dbReference>
<dbReference type="InterPro" id="IPR036638">
    <property type="entry name" value="HLH_DNA-bd_sf"/>
</dbReference>
<dbReference type="PANTHER" id="PTHR45855">
    <property type="entry name" value="TRANSCRIPTION FACTOR PIF1-RELATED"/>
    <property type="match status" value="1"/>
</dbReference>
<keyword evidence="3" id="KW-0238">DNA-binding</keyword>
<dbReference type="SUPFAM" id="SSF47459">
    <property type="entry name" value="HLH, helix-loop-helix DNA-binding domain"/>
    <property type="match status" value="1"/>
</dbReference>
<dbReference type="PROSITE" id="PS50888">
    <property type="entry name" value="BHLH"/>
    <property type="match status" value="1"/>
</dbReference>
<dbReference type="Pfam" id="PF00010">
    <property type="entry name" value="HLH"/>
    <property type="match status" value="1"/>
</dbReference>
<dbReference type="CDD" id="cd11445">
    <property type="entry name" value="bHLH_AtPIF_like"/>
    <property type="match status" value="1"/>
</dbReference>
<feature type="region of interest" description="Disordered" evidence="6">
    <location>
        <begin position="321"/>
        <end position="369"/>
    </location>
</feature>
<protein>
    <submittedName>
        <fullName evidence="9">Transcription factor PHYTOCHROME INTERACTING FACTOR-LIKE 15-like</fullName>
    </submittedName>
</protein>
<keyword evidence="8" id="KW-1185">Reference proteome</keyword>
<keyword evidence="2" id="KW-0805">Transcription regulation</keyword>
<feature type="compositionally biased region" description="Basic and acidic residues" evidence="6">
    <location>
        <begin position="130"/>
        <end position="150"/>
    </location>
</feature>
<keyword evidence="4" id="KW-0804">Transcription</keyword>
<feature type="domain" description="BHLH" evidence="7">
    <location>
        <begin position="154"/>
        <end position="203"/>
    </location>
</feature>
<evidence type="ECO:0000256" key="5">
    <source>
        <dbReference type="ARBA" id="ARBA00023242"/>
    </source>
</evidence>
<evidence type="ECO:0000256" key="2">
    <source>
        <dbReference type="ARBA" id="ARBA00023015"/>
    </source>
</evidence>
<proteinExistence type="predicted"/>
<dbReference type="Gene3D" id="4.10.280.10">
    <property type="entry name" value="Helix-loop-helix DNA-binding domain"/>
    <property type="match status" value="1"/>
</dbReference>
<dbReference type="InterPro" id="IPR031066">
    <property type="entry name" value="bHLH_ALC-like_plant"/>
</dbReference>
<dbReference type="InterPro" id="IPR047265">
    <property type="entry name" value="PIF1-like_bHLH"/>
</dbReference>
<dbReference type="GeneID" id="125315549"/>
<organism evidence="8 9">
    <name type="scientific">Rhodamnia argentea</name>
    <dbReference type="NCBI Taxonomy" id="178133"/>
    <lineage>
        <taxon>Eukaryota</taxon>
        <taxon>Viridiplantae</taxon>
        <taxon>Streptophyta</taxon>
        <taxon>Embryophyta</taxon>
        <taxon>Tracheophyta</taxon>
        <taxon>Spermatophyta</taxon>
        <taxon>Magnoliopsida</taxon>
        <taxon>eudicotyledons</taxon>
        <taxon>Gunneridae</taxon>
        <taxon>Pentapetalae</taxon>
        <taxon>rosids</taxon>
        <taxon>malvids</taxon>
        <taxon>Myrtales</taxon>
        <taxon>Myrtaceae</taxon>
        <taxon>Myrtoideae</taxon>
        <taxon>Myrteae</taxon>
        <taxon>Australasian group</taxon>
        <taxon>Rhodamnia</taxon>
    </lineage>
</organism>